<dbReference type="AlphaFoldDB" id="A0A7X5QHI0"/>
<dbReference type="RefSeq" id="WP_166310411.1">
    <property type="nucleotide sequence ID" value="NZ_CAWPIB010000039.1"/>
</dbReference>
<dbReference type="EMBL" id="PUJW01000039">
    <property type="protein sequence ID" value="NHB94478.1"/>
    <property type="molecule type" value="Genomic_DNA"/>
</dbReference>
<evidence type="ECO:0000313" key="1">
    <source>
        <dbReference type="EMBL" id="NHB94478.1"/>
    </source>
</evidence>
<accession>A0A7X5QHI0</accession>
<protein>
    <submittedName>
        <fullName evidence="1">Uncharacterized protein</fullName>
    </submittedName>
</protein>
<reference evidence="1 2" key="1">
    <citation type="submission" date="2018-02" db="EMBL/GenBank/DDBJ databases">
        <authorList>
            <person name="Machado R.A."/>
        </authorList>
    </citation>
    <scope>NUCLEOTIDE SEQUENCE [LARGE SCALE GENOMIC DNA]</scope>
    <source>
        <strain evidence="1 2">DSM 19724</strain>
    </source>
</reference>
<comment type="caution">
    <text evidence="1">The sequence shown here is derived from an EMBL/GenBank/DDBJ whole genome shotgun (WGS) entry which is preliminary data.</text>
</comment>
<gene>
    <name evidence="1" type="ORF">C5469_21000</name>
</gene>
<sequence>MSDNKRHVHADSMLEYAIDASKTDKPWELWEQLCSDETGGSNRLIPVEVTSTDGVIASELDPIGDVQELKKELAALGMTTNEAIEILRKSRLSKQDQRRAGRQAC</sequence>
<evidence type="ECO:0000313" key="2">
    <source>
        <dbReference type="Proteomes" id="UP000591844"/>
    </source>
</evidence>
<dbReference type="Proteomes" id="UP000591844">
    <property type="component" value="Unassembled WGS sequence"/>
</dbReference>
<keyword evidence="2" id="KW-1185">Reference proteome</keyword>
<proteinExistence type="predicted"/>
<name>A0A7X5QHI0_9GAMM</name>
<organism evidence="1 2">
    <name type="scientific">Photorhabdus cinerea</name>
    <dbReference type="NCBI Taxonomy" id="471575"/>
    <lineage>
        <taxon>Bacteria</taxon>
        <taxon>Pseudomonadati</taxon>
        <taxon>Pseudomonadota</taxon>
        <taxon>Gammaproteobacteria</taxon>
        <taxon>Enterobacterales</taxon>
        <taxon>Morganellaceae</taxon>
        <taxon>Photorhabdus</taxon>
    </lineage>
</organism>